<keyword evidence="2" id="KW-1185">Reference proteome</keyword>
<evidence type="ECO:0000313" key="1">
    <source>
        <dbReference type="EMBL" id="ADI04315.1"/>
    </source>
</evidence>
<dbReference type="Proteomes" id="UP000000377">
    <property type="component" value="Chromosome"/>
</dbReference>
<gene>
    <name evidence="1" type="ordered locus">SBI_01194</name>
</gene>
<evidence type="ECO:0000313" key="2">
    <source>
        <dbReference type="Proteomes" id="UP000000377"/>
    </source>
</evidence>
<protein>
    <submittedName>
        <fullName evidence="1">Uncharacterized protein</fullName>
    </submittedName>
</protein>
<organism evidence="1 2">
    <name type="scientific">Streptomyces bingchenggensis (strain BCW-1)</name>
    <dbReference type="NCBI Taxonomy" id="749414"/>
    <lineage>
        <taxon>Bacteria</taxon>
        <taxon>Bacillati</taxon>
        <taxon>Actinomycetota</taxon>
        <taxon>Actinomycetes</taxon>
        <taxon>Kitasatosporales</taxon>
        <taxon>Streptomycetaceae</taxon>
        <taxon>Streptomyces</taxon>
    </lineage>
</organism>
<proteinExistence type="predicted"/>
<sequence length="56" mass="5902">MAQHLIYDVAVGRSYLGTDLLDSAPDALCKELLDGEHSSSLELNNIVTANGSPQSA</sequence>
<dbReference type="EMBL" id="CP002047">
    <property type="protein sequence ID" value="ADI04315.1"/>
    <property type="molecule type" value="Genomic_DNA"/>
</dbReference>
<accession>D7C9Y7</accession>
<dbReference type="KEGG" id="sbh:SBI_01194"/>
<dbReference type="AlphaFoldDB" id="D7C9Y7"/>
<dbReference type="PATRIC" id="fig|749414.3.peg.1222"/>
<dbReference type="HOGENOM" id="CLU_3012178_0_0_11"/>
<dbReference type="STRING" id="749414.SBI_01194"/>
<reference evidence="1 2" key="1">
    <citation type="journal article" date="2010" name="J. Bacteriol.">
        <title>Genome sequence of the milbemycin-producing bacterium Streptomyces bingchenggensis.</title>
        <authorList>
            <person name="Wang X.J."/>
            <person name="Yan Y.J."/>
            <person name="Zhang B."/>
            <person name="An J."/>
            <person name="Wang J.J."/>
            <person name="Tian J."/>
            <person name="Jiang L."/>
            <person name="Chen Y.H."/>
            <person name="Huang S.X."/>
            <person name="Yin M."/>
            <person name="Zhang J."/>
            <person name="Gao A.L."/>
            <person name="Liu C.X."/>
            <person name="Zhu Z.X."/>
            <person name="Xiang W.S."/>
        </authorList>
    </citation>
    <scope>NUCLEOTIDE SEQUENCE [LARGE SCALE GENOMIC DNA]</scope>
    <source>
        <strain evidence="1 2">BCW-1</strain>
    </source>
</reference>
<name>D7C9Y7_STRBB</name>